<dbReference type="EMBL" id="JAGEUA010000004">
    <property type="protein sequence ID" value="KAL0984414.1"/>
    <property type="molecule type" value="Genomic_DNA"/>
</dbReference>
<feature type="compositionally biased region" description="Basic and acidic residues" evidence="1">
    <location>
        <begin position="249"/>
        <end position="264"/>
    </location>
</feature>
<dbReference type="Proteomes" id="UP001557470">
    <property type="component" value="Unassembled WGS sequence"/>
</dbReference>
<protein>
    <submittedName>
        <fullName evidence="2">Uncharacterized protein</fullName>
    </submittedName>
</protein>
<gene>
    <name evidence="2" type="ORF">UPYG_G00141110</name>
</gene>
<dbReference type="AlphaFoldDB" id="A0ABD0WZN0"/>
<reference evidence="2 3" key="1">
    <citation type="submission" date="2024-06" db="EMBL/GenBank/DDBJ databases">
        <authorList>
            <person name="Pan Q."/>
            <person name="Wen M."/>
            <person name="Jouanno E."/>
            <person name="Zahm M."/>
            <person name="Klopp C."/>
            <person name="Cabau C."/>
            <person name="Louis A."/>
            <person name="Berthelot C."/>
            <person name="Parey E."/>
            <person name="Roest Crollius H."/>
            <person name="Montfort J."/>
            <person name="Robinson-Rechavi M."/>
            <person name="Bouchez O."/>
            <person name="Lampietro C."/>
            <person name="Lopez Roques C."/>
            <person name="Donnadieu C."/>
            <person name="Postlethwait J."/>
            <person name="Bobe J."/>
            <person name="Verreycken H."/>
            <person name="Guiguen Y."/>
        </authorList>
    </citation>
    <scope>NUCLEOTIDE SEQUENCE [LARGE SCALE GENOMIC DNA]</scope>
    <source>
        <strain evidence="2">Up_M1</strain>
        <tissue evidence="2">Testis</tissue>
    </source>
</reference>
<evidence type="ECO:0000313" key="2">
    <source>
        <dbReference type="EMBL" id="KAL0984414.1"/>
    </source>
</evidence>
<sequence length="305" mass="35090">MSSLSCCPPNEEVVCWKKKEALGQNSLIFEDEDMTVREHETIRMKSEEAGITVKEEEEDLEVKEENWIKSVRGEEGEAFRMERKAITMGDFCPFQVKEEGVETIKMKEEEDYLRITKQKPEATTLVKVKEEKNYLSEKLEEDVFGMNEENGSEQETEDVGDVINTRGYFEKPKQHPYADETEKCYPRSEHQMDLSSLPLGLKRMSVRLVDYRKKWRLSASAIAEEKKGVELMQQRERPNAEQPKTSQLESRHHCTDRCRQHTPDGTDAPPPPFLSSRTVVIYGTGSCTPLRGRLPHGPFSTPPDT</sequence>
<feature type="region of interest" description="Disordered" evidence="1">
    <location>
        <begin position="229"/>
        <end position="305"/>
    </location>
</feature>
<organism evidence="2 3">
    <name type="scientific">Umbra pygmaea</name>
    <name type="common">Eastern mudminnow</name>
    <dbReference type="NCBI Taxonomy" id="75934"/>
    <lineage>
        <taxon>Eukaryota</taxon>
        <taxon>Metazoa</taxon>
        <taxon>Chordata</taxon>
        <taxon>Craniata</taxon>
        <taxon>Vertebrata</taxon>
        <taxon>Euteleostomi</taxon>
        <taxon>Actinopterygii</taxon>
        <taxon>Neopterygii</taxon>
        <taxon>Teleostei</taxon>
        <taxon>Protacanthopterygii</taxon>
        <taxon>Esociformes</taxon>
        <taxon>Umbridae</taxon>
        <taxon>Umbra</taxon>
    </lineage>
</organism>
<keyword evidence="3" id="KW-1185">Reference proteome</keyword>
<accession>A0ABD0WZN0</accession>
<proteinExistence type="predicted"/>
<feature type="compositionally biased region" description="Basic and acidic residues" evidence="1">
    <location>
        <begin position="229"/>
        <end position="239"/>
    </location>
</feature>
<evidence type="ECO:0000313" key="3">
    <source>
        <dbReference type="Proteomes" id="UP001557470"/>
    </source>
</evidence>
<name>A0ABD0WZN0_UMBPY</name>
<comment type="caution">
    <text evidence="2">The sequence shown here is derived from an EMBL/GenBank/DDBJ whole genome shotgun (WGS) entry which is preliminary data.</text>
</comment>
<evidence type="ECO:0000256" key="1">
    <source>
        <dbReference type="SAM" id="MobiDB-lite"/>
    </source>
</evidence>